<comment type="subcellular location">
    <subcellularLocation>
        <location evidence="2">Cytoplasm</location>
    </subcellularLocation>
    <subcellularLocation>
        <location evidence="1">Nucleus</location>
    </subcellularLocation>
</comment>
<sequence>MPSPVNETYPTNQPQNISDIGNNQKQNGRGSLSLNLGFLKNLKEKKLATVDGQPPKKRGPKPDSKPALTRRQELNRQAQRTHRERKELYIKNLEQEVLRLKDSFSKICRDKDAIEEENRRLKAILNQYDIPWTKMCGFEENGRKVSSSNLTARSNSGSNAPRSNFYGISPLNSPLTSNCLSTSPPESVSNFKSIECNQDRKLIDYDQAGIDFVLTLERPCMDHMQFLIERASEPGGEPCGHALMASCPPDSYIDSHSESHFKHCYSGNDSNGQKCWDISKSELANLLDLSKRLNLDGEITPVMAWGMILAHPRFYEMTQQNIDAICQILSGKIKCYGFGAVLEEFEVRDAIESVRFDEI</sequence>
<organism evidence="6 7">
    <name type="scientific">Uncinula necator</name>
    <name type="common">Grape powdery mildew</name>
    <dbReference type="NCBI Taxonomy" id="52586"/>
    <lineage>
        <taxon>Eukaryota</taxon>
        <taxon>Fungi</taxon>
        <taxon>Dikarya</taxon>
        <taxon>Ascomycota</taxon>
        <taxon>Pezizomycotina</taxon>
        <taxon>Leotiomycetes</taxon>
        <taxon>Erysiphales</taxon>
        <taxon>Erysiphaceae</taxon>
        <taxon>Erysiphe</taxon>
    </lineage>
</organism>
<dbReference type="InterPro" id="IPR004827">
    <property type="entry name" value="bZIP"/>
</dbReference>
<dbReference type="EMBL" id="JNVN01000761">
    <property type="protein sequence ID" value="KHJ34661.1"/>
    <property type="molecule type" value="Genomic_DNA"/>
</dbReference>
<dbReference type="PANTHER" id="PTHR40621">
    <property type="entry name" value="TRANSCRIPTION FACTOR KAPC-RELATED"/>
    <property type="match status" value="1"/>
</dbReference>
<dbReference type="GO" id="GO:0001228">
    <property type="term" value="F:DNA-binding transcription activator activity, RNA polymerase II-specific"/>
    <property type="evidence" value="ECO:0007669"/>
    <property type="project" value="TreeGrafter"/>
</dbReference>
<dbReference type="OMA" id="TKVRCYG"/>
<evidence type="ECO:0000256" key="2">
    <source>
        <dbReference type="ARBA" id="ARBA00004496"/>
    </source>
</evidence>
<dbReference type="PROSITE" id="PS50217">
    <property type="entry name" value="BZIP"/>
    <property type="match status" value="1"/>
</dbReference>
<keyword evidence="3" id="KW-0539">Nucleus</keyword>
<accession>A0A0B1PCI9</accession>
<dbReference type="CDD" id="cd14688">
    <property type="entry name" value="bZIP_YAP"/>
    <property type="match status" value="1"/>
</dbReference>
<comment type="caution">
    <text evidence="6">The sequence shown here is derived from an EMBL/GenBank/DDBJ whole genome shotgun (WGS) entry which is preliminary data.</text>
</comment>
<dbReference type="Gene3D" id="1.10.238.100">
    <property type="entry name" value="YAP1 redox domain. Chain B"/>
    <property type="match status" value="1"/>
</dbReference>
<proteinExistence type="predicted"/>
<evidence type="ECO:0000313" key="6">
    <source>
        <dbReference type="EMBL" id="KHJ34661.1"/>
    </source>
</evidence>
<dbReference type="Gene3D" id="1.20.5.170">
    <property type="match status" value="1"/>
</dbReference>
<dbReference type="InterPro" id="IPR050936">
    <property type="entry name" value="AP-1-like"/>
</dbReference>
<feature type="domain" description="BZIP" evidence="5">
    <location>
        <begin position="70"/>
        <end position="128"/>
    </location>
</feature>
<keyword evidence="7" id="KW-1185">Reference proteome</keyword>
<dbReference type="SUPFAM" id="SSF57959">
    <property type="entry name" value="Leucine zipper domain"/>
    <property type="match status" value="1"/>
</dbReference>
<evidence type="ECO:0000256" key="3">
    <source>
        <dbReference type="ARBA" id="ARBA00023242"/>
    </source>
</evidence>
<name>A0A0B1PCI9_UNCNE</name>
<dbReference type="HOGENOM" id="CLU_036934_1_1_1"/>
<reference evidence="6 7" key="1">
    <citation type="journal article" date="2014" name="BMC Genomics">
        <title>Adaptive genomic structural variation in the grape powdery mildew pathogen, Erysiphe necator.</title>
        <authorList>
            <person name="Jones L."/>
            <person name="Riaz S."/>
            <person name="Morales-Cruz A."/>
            <person name="Amrine K.C."/>
            <person name="McGuire B."/>
            <person name="Gubler W.D."/>
            <person name="Walker M.A."/>
            <person name="Cantu D."/>
        </authorList>
    </citation>
    <scope>NUCLEOTIDE SEQUENCE [LARGE SCALE GENOMIC DNA]</scope>
    <source>
        <strain evidence="7">c</strain>
    </source>
</reference>
<dbReference type="InterPro" id="IPR046347">
    <property type="entry name" value="bZIP_sf"/>
</dbReference>
<evidence type="ECO:0000313" key="7">
    <source>
        <dbReference type="Proteomes" id="UP000030854"/>
    </source>
</evidence>
<gene>
    <name evidence="6" type="ORF">EV44_g2223</name>
</gene>
<protein>
    <submittedName>
        <fullName evidence="6">Putative bzip-type transcription factor</fullName>
    </submittedName>
</protein>
<feature type="region of interest" description="Disordered" evidence="4">
    <location>
        <begin position="50"/>
        <end position="86"/>
    </location>
</feature>
<evidence type="ECO:0000259" key="5">
    <source>
        <dbReference type="PROSITE" id="PS50217"/>
    </source>
</evidence>
<evidence type="ECO:0000256" key="1">
    <source>
        <dbReference type="ARBA" id="ARBA00004123"/>
    </source>
</evidence>
<dbReference type="GO" id="GO:0005737">
    <property type="term" value="C:cytoplasm"/>
    <property type="evidence" value="ECO:0007669"/>
    <property type="project" value="UniProtKB-SubCell"/>
</dbReference>
<feature type="region of interest" description="Disordered" evidence="4">
    <location>
        <begin position="1"/>
        <end position="34"/>
    </location>
</feature>
<dbReference type="GO" id="GO:0000976">
    <property type="term" value="F:transcription cis-regulatory region binding"/>
    <property type="evidence" value="ECO:0007669"/>
    <property type="project" value="InterPro"/>
</dbReference>
<dbReference type="Proteomes" id="UP000030854">
    <property type="component" value="Unassembled WGS sequence"/>
</dbReference>
<dbReference type="InterPro" id="IPR023167">
    <property type="entry name" value="Yap1_redox_dom_sf"/>
</dbReference>
<evidence type="ECO:0000256" key="4">
    <source>
        <dbReference type="SAM" id="MobiDB-lite"/>
    </source>
</evidence>
<dbReference type="AlphaFoldDB" id="A0A0B1PCI9"/>
<dbReference type="GO" id="GO:0090575">
    <property type="term" value="C:RNA polymerase II transcription regulator complex"/>
    <property type="evidence" value="ECO:0007669"/>
    <property type="project" value="TreeGrafter"/>
</dbReference>
<dbReference type="SUPFAM" id="SSF111430">
    <property type="entry name" value="YAP1 redox domain"/>
    <property type="match status" value="1"/>
</dbReference>
<feature type="compositionally biased region" description="Basic and acidic residues" evidence="4">
    <location>
        <begin position="60"/>
        <end position="74"/>
    </location>
</feature>
<dbReference type="PANTHER" id="PTHR40621:SF6">
    <property type="entry name" value="AP-1-LIKE TRANSCRIPTION FACTOR YAP1-RELATED"/>
    <property type="match status" value="1"/>
</dbReference>